<comment type="caution">
    <text evidence="3">The sequence shown here is derived from an EMBL/GenBank/DDBJ whole genome shotgun (WGS) entry which is preliminary data.</text>
</comment>
<dbReference type="SUPFAM" id="SSF64586">
    <property type="entry name" value="C-terminal domain of ProRS"/>
    <property type="match status" value="1"/>
</dbReference>
<dbReference type="GO" id="GO:0005737">
    <property type="term" value="C:cytoplasm"/>
    <property type="evidence" value="ECO:0007669"/>
    <property type="project" value="InterPro"/>
</dbReference>
<dbReference type="InterPro" id="IPR017449">
    <property type="entry name" value="Pro-tRNA_synth_II"/>
</dbReference>
<evidence type="ECO:0000256" key="1">
    <source>
        <dbReference type="ARBA" id="ARBA00022917"/>
    </source>
</evidence>
<dbReference type="GO" id="GO:0006433">
    <property type="term" value="P:prolyl-tRNA aminoacylation"/>
    <property type="evidence" value="ECO:0007669"/>
    <property type="project" value="InterPro"/>
</dbReference>
<dbReference type="Proteomes" id="UP000673691">
    <property type="component" value="Unassembled WGS sequence"/>
</dbReference>
<dbReference type="GO" id="GO:0005524">
    <property type="term" value="F:ATP binding"/>
    <property type="evidence" value="ECO:0007669"/>
    <property type="project" value="InterPro"/>
</dbReference>
<dbReference type="Pfam" id="PF09180">
    <property type="entry name" value="ProRS-C_1"/>
    <property type="match status" value="1"/>
</dbReference>
<evidence type="ECO:0000313" key="3">
    <source>
        <dbReference type="EMBL" id="KAG5460654.1"/>
    </source>
</evidence>
<evidence type="ECO:0000313" key="4">
    <source>
        <dbReference type="Proteomes" id="UP000673691"/>
    </source>
</evidence>
<keyword evidence="1" id="KW-0648">Protein biosynthesis</keyword>
<sequence length="148" mass="16531">MDLATSQTLSVRRDTGAKAPIPMATLAEGVSALLSQIQRDLFEKARVQRDAGVKRVRRWEEFVPQLDRRGFCLIPWCEQERCEDQIKEKSTRVTTGDEPVDDRAPSMGAKSLCIPFDQPKDEPIVPGKTKCVSCGADAVCWALFGRSY</sequence>
<proteinExistence type="predicted"/>
<reference evidence="3 4" key="1">
    <citation type="journal article" name="Sci. Rep.">
        <title>Genome-scale phylogenetic analyses confirm Olpidium as the closest living zoosporic fungus to the non-flagellated, terrestrial fungi.</title>
        <authorList>
            <person name="Chang Y."/>
            <person name="Rochon D."/>
            <person name="Sekimoto S."/>
            <person name="Wang Y."/>
            <person name="Chovatia M."/>
            <person name="Sandor L."/>
            <person name="Salamov A."/>
            <person name="Grigoriev I.V."/>
            <person name="Stajich J.E."/>
            <person name="Spatafora J.W."/>
        </authorList>
    </citation>
    <scope>NUCLEOTIDE SEQUENCE [LARGE SCALE GENOMIC DNA]</scope>
    <source>
        <strain evidence="3">S191</strain>
    </source>
</reference>
<dbReference type="FunFam" id="3.30.110.30:FF:000001">
    <property type="entry name" value="Bifunctional glutamate/proline--tRNA ligase"/>
    <property type="match status" value="1"/>
</dbReference>
<dbReference type="GO" id="GO:0004827">
    <property type="term" value="F:proline-tRNA ligase activity"/>
    <property type="evidence" value="ECO:0007669"/>
    <property type="project" value="InterPro"/>
</dbReference>
<protein>
    <submittedName>
        <fullName evidence="3">Prolyl-tRNA synthetase</fullName>
    </submittedName>
</protein>
<dbReference type="Gene3D" id="3.30.110.30">
    <property type="entry name" value="C-terminal domain of ProRS"/>
    <property type="match status" value="1"/>
</dbReference>
<accession>A0A8H7ZWQ8</accession>
<name>A0A8H7ZWQ8_9FUNG</name>
<gene>
    <name evidence="3" type="ORF">BJ554DRAFT_7266</name>
</gene>
<organism evidence="3 4">
    <name type="scientific">Olpidium bornovanus</name>
    <dbReference type="NCBI Taxonomy" id="278681"/>
    <lineage>
        <taxon>Eukaryota</taxon>
        <taxon>Fungi</taxon>
        <taxon>Fungi incertae sedis</taxon>
        <taxon>Olpidiomycota</taxon>
        <taxon>Olpidiomycotina</taxon>
        <taxon>Olpidiomycetes</taxon>
        <taxon>Olpidiales</taxon>
        <taxon>Olpidiaceae</taxon>
        <taxon>Olpidium</taxon>
    </lineage>
</organism>
<dbReference type="InterPro" id="IPR004499">
    <property type="entry name" value="Pro-tRNA-ligase_IIa_arc-type"/>
</dbReference>
<feature type="domain" description="Proline-tRNA ligase class II C-terminal" evidence="2">
    <location>
        <begin position="59"/>
        <end position="148"/>
    </location>
</feature>
<dbReference type="PANTHER" id="PTHR43382:SF2">
    <property type="entry name" value="BIFUNCTIONAL GLUTAMATE_PROLINE--TRNA LIGASE"/>
    <property type="match status" value="1"/>
</dbReference>
<dbReference type="PANTHER" id="PTHR43382">
    <property type="entry name" value="PROLYL-TRNA SYNTHETASE"/>
    <property type="match status" value="1"/>
</dbReference>
<dbReference type="SMART" id="SM00946">
    <property type="entry name" value="ProRS-C_1"/>
    <property type="match status" value="1"/>
</dbReference>
<keyword evidence="4" id="KW-1185">Reference proteome</keyword>
<dbReference type="OrthoDB" id="1350766at2759"/>
<dbReference type="AlphaFoldDB" id="A0A8H7ZWQ8"/>
<dbReference type="GO" id="GO:0017101">
    <property type="term" value="C:aminoacyl-tRNA synthetase multienzyme complex"/>
    <property type="evidence" value="ECO:0007669"/>
    <property type="project" value="TreeGrafter"/>
</dbReference>
<dbReference type="EMBL" id="JAEFCI010004894">
    <property type="protein sequence ID" value="KAG5460654.1"/>
    <property type="molecule type" value="Genomic_DNA"/>
</dbReference>
<dbReference type="InterPro" id="IPR016061">
    <property type="entry name" value="Pro-tRNA_ligase_II_C"/>
</dbReference>
<evidence type="ECO:0000259" key="2">
    <source>
        <dbReference type="SMART" id="SM00946"/>
    </source>
</evidence>